<keyword evidence="5 8" id="KW-0560">Oxidoreductase</keyword>
<dbReference type="EMBL" id="NGAF01000010">
    <property type="protein sequence ID" value="OXR43267.1"/>
    <property type="molecule type" value="Genomic_DNA"/>
</dbReference>
<evidence type="ECO:0000313" key="8">
    <source>
        <dbReference type="EMBL" id="OXR43267.1"/>
    </source>
</evidence>
<name>A0A231H364_9NOCA</name>
<dbReference type="SUPFAM" id="SSF47203">
    <property type="entry name" value="Acyl-CoA dehydrogenase C-terminal domain-like"/>
    <property type="match status" value="1"/>
</dbReference>
<dbReference type="InterPro" id="IPR036250">
    <property type="entry name" value="AcylCo_DH-like_C"/>
</dbReference>
<evidence type="ECO:0000256" key="2">
    <source>
        <dbReference type="ARBA" id="ARBA00009347"/>
    </source>
</evidence>
<comment type="caution">
    <text evidence="8">The sequence shown here is derived from an EMBL/GenBank/DDBJ whole genome shotgun (WGS) entry which is preliminary data.</text>
</comment>
<keyword evidence="3" id="KW-0285">Flavoprotein</keyword>
<evidence type="ECO:0000256" key="5">
    <source>
        <dbReference type="ARBA" id="ARBA00023002"/>
    </source>
</evidence>
<dbReference type="Pfam" id="PF02771">
    <property type="entry name" value="Acyl-CoA_dh_N"/>
    <property type="match status" value="1"/>
</dbReference>
<dbReference type="InterPro" id="IPR046373">
    <property type="entry name" value="Acyl-CoA_Oxase/DH_mid-dom_sf"/>
</dbReference>
<comment type="cofactor">
    <cofactor evidence="1">
        <name>FAD</name>
        <dbReference type="ChEBI" id="CHEBI:57692"/>
    </cofactor>
</comment>
<evidence type="ECO:0000256" key="1">
    <source>
        <dbReference type="ARBA" id="ARBA00001974"/>
    </source>
</evidence>
<dbReference type="Gene3D" id="2.40.110.10">
    <property type="entry name" value="Butyryl-CoA Dehydrogenase, subunit A, domain 2"/>
    <property type="match status" value="1"/>
</dbReference>
<dbReference type="RefSeq" id="WP_219824620.1">
    <property type="nucleotide sequence ID" value="NZ_NGAF01000010.1"/>
</dbReference>
<evidence type="ECO:0000256" key="4">
    <source>
        <dbReference type="ARBA" id="ARBA00022827"/>
    </source>
</evidence>
<comment type="similarity">
    <text evidence="2">Belongs to the acyl-CoA dehydrogenase family.</text>
</comment>
<dbReference type="Proteomes" id="UP000215506">
    <property type="component" value="Unassembled WGS sequence"/>
</dbReference>
<gene>
    <name evidence="8" type="ORF">B7C42_04689</name>
</gene>
<feature type="domain" description="Acyl-CoA dehydrogenase/oxidase C-terminal" evidence="6">
    <location>
        <begin position="223"/>
        <end position="371"/>
    </location>
</feature>
<dbReference type="CDD" id="cd00567">
    <property type="entry name" value="ACAD"/>
    <property type="match status" value="1"/>
</dbReference>
<proteinExistence type="inferred from homology"/>
<sequence>MTLFATFTDEQNQLRALVRDYVREKSPETEVRRLMATDEGYDPVIWTQMARDLGLQGLAIPEQYGGQGAGWIELGIVLEETGRALLCAPFFSTVVLAATTLLESGDEEAKEQYLPAIADGSLIATVTLIVEHGCWNPDDVTVRATHDPDGWTLNGTQQYVLDGAHAQLIIVPARTATGISLFAIDTTDSAIVRTPSITLDQTRKLAVVELDSTPARLIGAEGGGRQVLERVLDFAAVALAAEQVGGAEAALDMSTAYLKTRVQFGQVIGAFQALKHMAADVLIEVESAKSAAYYALAAAAADNEELPAAAALARAYCSEAFVTAAHQNIQFHGGMGFTWEVPAHLYFKRARSSELLLGDAGTHRARLAQRIGI</sequence>
<dbReference type="PANTHER" id="PTHR43884">
    <property type="entry name" value="ACYL-COA DEHYDROGENASE"/>
    <property type="match status" value="1"/>
</dbReference>
<reference evidence="8 9" key="1">
    <citation type="submission" date="2017-07" db="EMBL/GenBank/DDBJ databases">
        <title>First draft Genome Sequence of Nocardia cerradoensis isolated from human infection.</title>
        <authorList>
            <person name="Carrasco G."/>
        </authorList>
    </citation>
    <scope>NUCLEOTIDE SEQUENCE [LARGE SCALE GENOMIC DNA]</scope>
    <source>
        <strain evidence="8 9">CNM20130759</strain>
    </source>
</reference>
<dbReference type="Gene3D" id="1.20.140.10">
    <property type="entry name" value="Butyryl-CoA Dehydrogenase, subunit A, domain 3"/>
    <property type="match status" value="1"/>
</dbReference>
<evidence type="ECO:0000313" key="9">
    <source>
        <dbReference type="Proteomes" id="UP000215506"/>
    </source>
</evidence>
<protein>
    <submittedName>
        <fullName evidence="8">Putative acyl-CoA dehydrogenase fadE25</fullName>
        <ecNumber evidence="8">1.3.99.-</ecNumber>
    </submittedName>
</protein>
<keyword evidence="4" id="KW-0274">FAD</keyword>
<dbReference type="InterPro" id="IPR009075">
    <property type="entry name" value="AcylCo_DH/oxidase_C"/>
</dbReference>
<evidence type="ECO:0000259" key="6">
    <source>
        <dbReference type="Pfam" id="PF00441"/>
    </source>
</evidence>
<evidence type="ECO:0000256" key="3">
    <source>
        <dbReference type="ARBA" id="ARBA00022630"/>
    </source>
</evidence>
<dbReference type="GO" id="GO:0050660">
    <property type="term" value="F:flavin adenine dinucleotide binding"/>
    <property type="evidence" value="ECO:0007669"/>
    <property type="project" value="InterPro"/>
</dbReference>
<dbReference type="SUPFAM" id="SSF56645">
    <property type="entry name" value="Acyl-CoA dehydrogenase NM domain-like"/>
    <property type="match status" value="1"/>
</dbReference>
<dbReference type="PANTHER" id="PTHR43884:SF20">
    <property type="entry name" value="ACYL-COA DEHYDROGENASE FADE28"/>
    <property type="match status" value="1"/>
</dbReference>
<dbReference type="InterPro" id="IPR013786">
    <property type="entry name" value="AcylCoA_DH/ox_N"/>
</dbReference>
<dbReference type="EC" id="1.3.99.-" evidence="8"/>
<feature type="domain" description="Acyl-CoA dehydrogenase/oxidase N-terminal" evidence="7">
    <location>
        <begin position="8"/>
        <end position="120"/>
    </location>
</feature>
<keyword evidence="9" id="KW-1185">Reference proteome</keyword>
<dbReference type="Gene3D" id="1.10.540.10">
    <property type="entry name" value="Acyl-CoA dehydrogenase/oxidase, N-terminal domain"/>
    <property type="match status" value="1"/>
</dbReference>
<dbReference type="AlphaFoldDB" id="A0A231H364"/>
<dbReference type="GO" id="GO:0003995">
    <property type="term" value="F:acyl-CoA dehydrogenase activity"/>
    <property type="evidence" value="ECO:0007669"/>
    <property type="project" value="TreeGrafter"/>
</dbReference>
<organism evidence="8 9">
    <name type="scientific">Nocardia cerradoensis</name>
    <dbReference type="NCBI Taxonomy" id="85688"/>
    <lineage>
        <taxon>Bacteria</taxon>
        <taxon>Bacillati</taxon>
        <taxon>Actinomycetota</taxon>
        <taxon>Actinomycetes</taxon>
        <taxon>Mycobacteriales</taxon>
        <taxon>Nocardiaceae</taxon>
        <taxon>Nocardia</taxon>
    </lineage>
</organism>
<evidence type="ECO:0000259" key="7">
    <source>
        <dbReference type="Pfam" id="PF02771"/>
    </source>
</evidence>
<dbReference type="InterPro" id="IPR037069">
    <property type="entry name" value="AcylCoA_DH/ox_N_sf"/>
</dbReference>
<dbReference type="Pfam" id="PF00441">
    <property type="entry name" value="Acyl-CoA_dh_1"/>
    <property type="match status" value="1"/>
</dbReference>
<dbReference type="InterPro" id="IPR009100">
    <property type="entry name" value="AcylCoA_DH/oxidase_NM_dom_sf"/>
</dbReference>
<accession>A0A231H364</accession>